<dbReference type="OrthoDB" id="2756873at2759"/>
<keyword evidence="3" id="KW-1185">Reference proteome</keyword>
<protein>
    <submittedName>
        <fullName evidence="2">Uncharacterized protein</fullName>
    </submittedName>
</protein>
<feature type="region of interest" description="Disordered" evidence="1">
    <location>
        <begin position="387"/>
        <end position="527"/>
    </location>
</feature>
<organism evidence="2 3">
    <name type="scientific">Lentinus tigrinus ALCF2SS1-6</name>
    <dbReference type="NCBI Taxonomy" id="1328759"/>
    <lineage>
        <taxon>Eukaryota</taxon>
        <taxon>Fungi</taxon>
        <taxon>Dikarya</taxon>
        <taxon>Basidiomycota</taxon>
        <taxon>Agaricomycotina</taxon>
        <taxon>Agaricomycetes</taxon>
        <taxon>Polyporales</taxon>
        <taxon>Polyporaceae</taxon>
        <taxon>Lentinus</taxon>
    </lineage>
</organism>
<evidence type="ECO:0000313" key="3">
    <source>
        <dbReference type="Proteomes" id="UP000313359"/>
    </source>
</evidence>
<evidence type="ECO:0000256" key="1">
    <source>
        <dbReference type="SAM" id="MobiDB-lite"/>
    </source>
</evidence>
<gene>
    <name evidence="2" type="ORF">L227DRAFT_655349</name>
</gene>
<evidence type="ECO:0000313" key="2">
    <source>
        <dbReference type="EMBL" id="RPD57802.1"/>
    </source>
</evidence>
<dbReference type="AlphaFoldDB" id="A0A5C2S2U5"/>
<proteinExistence type="predicted"/>
<dbReference type="STRING" id="1328759.A0A5C2S2U5"/>
<sequence length="527" mass="57637">MNMNAEKLKLLSRKQIQAVAIEHGIKGNMRSEDMIQVLVKRYPNGVPLRLPDPRPASSQNGAVTSRTVIMQWSEAQGRYIEIPVETSNLNQRPPPIAGPSQPQSQYQSLGVFTLPATNYTTAQRPTASRISTASNCTTSAPQACQTASSNSYMHYKNAPEFLPGPQMFSASTRLPGPADQMEARRVSNSCSRPHAQQAPYPVVAPSTVWRAPASAMGSTTRPSSPARSAEPALLDDSVQGPGSGWLEPPIIHAPLEVDTPPGVAQPTLPTMHPREACDPVQKDVQPAQPSLATDSNLYDTVRKMASIAKFQQHCRNTLEGMNTATSITGETFSDLDALVQQECVHFQRMSTFVDHVHPELAPRWRPNVIWDKACPTYLDDEDNLLEYDTDDENAPKSPAPVMVRRHLKPPPRKASPEHDEAAGNDIGPGPAYGPAVTESASAPASSKRKHVDEDDQLESPLAKKRTRRSRATMPRPGTPAPSRLTRSAVRRKIAEERALDGINEDEEEQDMISVLSILTQPIDDDSE</sequence>
<feature type="region of interest" description="Disordered" evidence="1">
    <location>
        <begin position="213"/>
        <end position="237"/>
    </location>
</feature>
<feature type="compositionally biased region" description="Polar residues" evidence="1">
    <location>
        <begin position="216"/>
        <end position="226"/>
    </location>
</feature>
<dbReference type="Proteomes" id="UP000313359">
    <property type="component" value="Unassembled WGS sequence"/>
</dbReference>
<dbReference type="EMBL" id="ML122279">
    <property type="protein sequence ID" value="RPD57802.1"/>
    <property type="molecule type" value="Genomic_DNA"/>
</dbReference>
<accession>A0A5C2S2U5</accession>
<name>A0A5C2S2U5_9APHY</name>
<reference evidence="2" key="1">
    <citation type="journal article" date="2018" name="Genome Biol. Evol.">
        <title>Genomics and development of Lentinus tigrinus, a white-rot wood-decaying mushroom with dimorphic fruiting bodies.</title>
        <authorList>
            <person name="Wu B."/>
            <person name="Xu Z."/>
            <person name="Knudson A."/>
            <person name="Carlson A."/>
            <person name="Chen N."/>
            <person name="Kovaka S."/>
            <person name="LaButti K."/>
            <person name="Lipzen A."/>
            <person name="Pennachio C."/>
            <person name="Riley R."/>
            <person name="Schakwitz W."/>
            <person name="Umezawa K."/>
            <person name="Ohm R.A."/>
            <person name="Grigoriev I.V."/>
            <person name="Nagy L.G."/>
            <person name="Gibbons J."/>
            <person name="Hibbett D."/>
        </authorList>
    </citation>
    <scope>NUCLEOTIDE SEQUENCE [LARGE SCALE GENOMIC DNA]</scope>
    <source>
        <strain evidence="2">ALCF2SS1-6</strain>
    </source>
</reference>